<comment type="caution">
    <text evidence="1">The sequence shown here is derived from an EMBL/GenBank/DDBJ whole genome shotgun (WGS) entry which is preliminary data.</text>
</comment>
<evidence type="ECO:0000313" key="2">
    <source>
        <dbReference type="Proteomes" id="UP000286415"/>
    </source>
</evidence>
<gene>
    <name evidence="1" type="ORF">CSKR_113500</name>
</gene>
<evidence type="ECO:0000313" key="1">
    <source>
        <dbReference type="EMBL" id="KAG5446308.1"/>
    </source>
</evidence>
<proteinExistence type="predicted"/>
<protein>
    <submittedName>
        <fullName evidence="1">Uncharacterized protein</fullName>
    </submittedName>
</protein>
<dbReference type="EMBL" id="NIRI02000056">
    <property type="protein sequence ID" value="KAG5446308.1"/>
    <property type="molecule type" value="Genomic_DNA"/>
</dbReference>
<dbReference type="Proteomes" id="UP000286415">
    <property type="component" value="Unassembled WGS sequence"/>
</dbReference>
<sequence length="108" mass="12394">MNLNSSFSSHAPKKSPLLKTEKFTKIIVNLTVIQAGHIPVAEWKIHFLFASLENRRHQPTRAVNLRQWLSRSRLSSAARTGQVSRPYNKTACTVACYTRPFRFRDITP</sequence>
<keyword evidence="2" id="KW-1185">Reference proteome</keyword>
<accession>A0A419PGQ6</accession>
<organism evidence="1 2">
    <name type="scientific">Clonorchis sinensis</name>
    <name type="common">Chinese liver fluke</name>
    <dbReference type="NCBI Taxonomy" id="79923"/>
    <lineage>
        <taxon>Eukaryota</taxon>
        <taxon>Metazoa</taxon>
        <taxon>Spiralia</taxon>
        <taxon>Lophotrochozoa</taxon>
        <taxon>Platyhelminthes</taxon>
        <taxon>Trematoda</taxon>
        <taxon>Digenea</taxon>
        <taxon>Opisthorchiida</taxon>
        <taxon>Opisthorchiata</taxon>
        <taxon>Opisthorchiidae</taxon>
        <taxon>Clonorchis</taxon>
    </lineage>
</organism>
<reference evidence="1 2" key="1">
    <citation type="journal article" date="2018" name="Biotechnol. Adv.">
        <title>Improved genomic resources and new bioinformatic workflow for the carcinogenic parasite Clonorchis sinensis: Biotechnological implications.</title>
        <authorList>
            <person name="Wang D."/>
            <person name="Korhonen P.K."/>
            <person name="Gasser R.B."/>
            <person name="Young N.D."/>
        </authorList>
    </citation>
    <scope>NUCLEOTIDE SEQUENCE [LARGE SCALE GENOMIC DNA]</scope>
    <source>
        <strain evidence="1">Cs-k2</strain>
    </source>
</reference>
<reference evidence="1 2" key="2">
    <citation type="journal article" date="2021" name="Genomics">
        <title>High-quality reference genome for Clonorchis sinensis.</title>
        <authorList>
            <person name="Young N.D."/>
            <person name="Stroehlein A.J."/>
            <person name="Kinkar L."/>
            <person name="Wang T."/>
            <person name="Sohn W.M."/>
            <person name="Chang B.C.H."/>
            <person name="Kaur P."/>
            <person name="Weisz D."/>
            <person name="Dudchenko O."/>
            <person name="Aiden E.L."/>
            <person name="Korhonen P.K."/>
            <person name="Gasser R.B."/>
        </authorList>
    </citation>
    <scope>NUCLEOTIDE SEQUENCE [LARGE SCALE GENOMIC DNA]</scope>
    <source>
        <strain evidence="1">Cs-k2</strain>
    </source>
</reference>
<dbReference type="InParanoid" id="A0A419PGQ6"/>
<dbReference type="AlphaFoldDB" id="A0A419PGQ6"/>
<name>A0A419PGQ6_CLOSI</name>